<dbReference type="SUPFAM" id="SSF56281">
    <property type="entry name" value="Metallo-hydrolase/oxidoreductase"/>
    <property type="match status" value="1"/>
</dbReference>
<sequence length="117" mass="12887">YVVDALQRETNANYATKTCAPIFHSPAEANLSPVKYDTLQFNSKPYTAPVNDSKTRVLVYQNISSGLKVEAFRVDHHIANPAVGYRVTYKGKVVVISGDTIGYPLSKAVYNVYPDSS</sequence>
<protein>
    <submittedName>
        <fullName evidence="1">Uncharacterized protein</fullName>
    </submittedName>
</protein>
<proteinExistence type="predicted"/>
<feature type="non-terminal residue" evidence="1">
    <location>
        <position position="1"/>
    </location>
</feature>
<evidence type="ECO:0000313" key="2">
    <source>
        <dbReference type="Proteomes" id="UP000681722"/>
    </source>
</evidence>
<reference evidence="1" key="1">
    <citation type="submission" date="2021-02" db="EMBL/GenBank/DDBJ databases">
        <authorList>
            <person name="Nowell W R."/>
        </authorList>
    </citation>
    <scope>NUCLEOTIDE SEQUENCE</scope>
</reference>
<dbReference type="Gene3D" id="3.60.15.10">
    <property type="entry name" value="Ribonuclease Z/Hydroxyacylglutathione hydrolase-like"/>
    <property type="match status" value="1"/>
</dbReference>
<name>A0A8S3A959_9BILA</name>
<organism evidence="1 2">
    <name type="scientific">Didymodactylos carnosus</name>
    <dbReference type="NCBI Taxonomy" id="1234261"/>
    <lineage>
        <taxon>Eukaryota</taxon>
        <taxon>Metazoa</taxon>
        <taxon>Spiralia</taxon>
        <taxon>Gnathifera</taxon>
        <taxon>Rotifera</taxon>
        <taxon>Eurotatoria</taxon>
        <taxon>Bdelloidea</taxon>
        <taxon>Philodinida</taxon>
        <taxon>Philodinidae</taxon>
        <taxon>Didymodactylos</taxon>
    </lineage>
</organism>
<gene>
    <name evidence="1" type="ORF">SRO942_LOCUS51310</name>
</gene>
<accession>A0A8S3A959</accession>
<dbReference type="OrthoDB" id="527344at2759"/>
<dbReference type="Proteomes" id="UP000681722">
    <property type="component" value="Unassembled WGS sequence"/>
</dbReference>
<dbReference type="AlphaFoldDB" id="A0A8S3A959"/>
<comment type="caution">
    <text evidence="1">The sequence shown here is derived from an EMBL/GenBank/DDBJ whole genome shotgun (WGS) entry which is preliminary data.</text>
</comment>
<dbReference type="EMBL" id="CAJOBC010159836">
    <property type="protein sequence ID" value="CAF4694920.1"/>
    <property type="molecule type" value="Genomic_DNA"/>
</dbReference>
<evidence type="ECO:0000313" key="1">
    <source>
        <dbReference type="EMBL" id="CAF4694920.1"/>
    </source>
</evidence>
<dbReference type="InterPro" id="IPR036866">
    <property type="entry name" value="RibonucZ/Hydroxyglut_hydro"/>
</dbReference>